<evidence type="ECO:0000256" key="5">
    <source>
        <dbReference type="ARBA" id="ARBA00023063"/>
    </source>
</evidence>
<evidence type="ECO:0000256" key="6">
    <source>
        <dbReference type="ARBA" id="ARBA00023136"/>
    </source>
</evidence>
<feature type="transmembrane region" description="Helical" evidence="7">
    <location>
        <begin position="46"/>
        <end position="67"/>
    </location>
</feature>
<feature type="transmembrane region" description="Helical" evidence="7">
    <location>
        <begin position="346"/>
        <end position="366"/>
    </location>
</feature>
<evidence type="ECO:0000256" key="3">
    <source>
        <dbReference type="ARBA" id="ARBA00022692"/>
    </source>
</evidence>
<feature type="transmembrane region" description="Helical" evidence="7">
    <location>
        <begin position="254"/>
        <end position="272"/>
    </location>
</feature>
<evidence type="ECO:0000313" key="10">
    <source>
        <dbReference type="Proteomes" id="UP000582974"/>
    </source>
</evidence>
<keyword evidence="4 7" id="KW-1133">Transmembrane helix</keyword>
<dbReference type="PANTHER" id="PTHR23515">
    <property type="entry name" value="HIGH-AFFINITY NITRATE TRANSPORTER 2.3"/>
    <property type="match status" value="1"/>
</dbReference>
<proteinExistence type="inferred from homology"/>
<protein>
    <submittedName>
        <fullName evidence="9">NarK/NasA family nitrate transporter</fullName>
    </submittedName>
</protein>
<comment type="caution">
    <text evidence="9">The sequence shown here is derived from an EMBL/GenBank/DDBJ whole genome shotgun (WGS) entry which is preliminary data.</text>
</comment>
<dbReference type="InterPro" id="IPR020846">
    <property type="entry name" value="MFS_dom"/>
</dbReference>
<feature type="domain" description="Major facilitator superfamily (MFS) profile" evidence="8">
    <location>
        <begin position="18"/>
        <end position="394"/>
    </location>
</feature>
<dbReference type="AlphaFoldDB" id="A0A838AC95"/>
<feature type="transmembrane region" description="Helical" evidence="7">
    <location>
        <begin position="284"/>
        <end position="302"/>
    </location>
</feature>
<keyword evidence="10" id="KW-1185">Reference proteome</keyword>
<feature type="transmembrane region" description="Helical" evidence="7">
    <location>
        <begin position="170"/>
        <end position="192"/>
    </location>
</feature>
<dbReference type="GO" id="GO:0015112">
    <property type="term" value="F:nitrate transmembrane transporter activity"/>
    <property type="evidence" value="ECO:0007669"/>
    <property type="project" value="InterPro"/>
</dbReference>
<dbReference type="InterPro" id="IPR044772">
    <property type="entry name" value="NO3_transporter"/>
</dbReference>
<feature type="transmembrane region" description="Helical" evidence="7">
    <location>
        <begin position="79"/>
        <end position="101"/>
    </location>
</feature>
<dbReference type="Gene3D" id="1.20.1250.20">
    <property type="entry name" value="MFS general substrate transporter like domains"/>
    <property type="match status" value="2"/>
</dbReference>
<evidence type="ECO:0000256" key="1">
    <source>
        <dbReference type="ARBA" id="ARBA00004651"/>
    </source>
</evidence>
<gene>
    <name evidence="9" type="ORF">H0B56_15130</name>
</gene>
<evidence type="ECO:0000256" key="4">
    <source>
        <dbReference type="ARBA" id="ARBA00022989"/>
    </source>
</evidence>
<feature type="transmembrane region" description="Helical" evidence="7">
    <location>
        <begin position="372"/>
        <end position="390"/>
    </location>
</feature>
<feature type="transmembrane region" description="Helical" evidence="7">
    <location>
        <begin position="107"/>
        <end position="135"/>
    </location>
</feature>
<keyword evidence="3 7" id="KW-0812">Transmembrane</keyword>
<name>A0A838AC95_9PSEU</name>
<feature type="transmembrane region" description="Helical" evidence="7">
    <location>
        <begin position="217"/>
        <end position="239"/>
    </location>
</feature>
<organism evidence="9 10">
    <name type="scientific">Haloechinothrix aidingensis</name>
    <dbReference type="NCBI Taxonomy" id="2752311"/>
    <lineage>
        <taxon>Bacteria</taxon>
        <taxon>Bacillati</taxon>
        <taxon>Actinomycetota</taxon>
        <taxon>Actinomycetes</taxon>
        <taxon>Pseudonocardiales</taxon>
        <taxon>Pseudonocardiaceae</taxon>
        <taxon>Haloechinothrix</taxon>
    </lineage>
</organism>
<evidence type="ECO:0000313" key="9">
    <source>
        <dbReference type="EMBL" id="MBA0126882.1"/>
    </source>
</evidence>
<sequence>MPASSRPRPRVSRAAWQVLVLATLGFALNFWAWTLLSPLGPRFEQGLGLSAFELSMVVAVPVIVGSLGRIPVGALTDRLGGRVMFPAVSLITVLPVLFIGLGGHASFAALLAGGFVLGIGGTAFAIGIPVVNAWFPAHRRGLALGIYGAGMGGSAIAALTTVPLVNTVNIRFPFLLAAAVLIAYALIAAWLLRDAPGRQISGGSVIRRLASTVRLPVTWRASGVYALSFGGFVAFSVYLPTYLSNSYGLADADAAGRMGGFVLVAVVARPVGGWLSDRLHPTRVLAGAYGTVAACAALQAFAPPLMPLGTVLLLVIAAALGAGAGATFALVALLTSPERVGAVTGFVGAAGGLGGFVPPLLMGAFYGWLDSYAVGLGLLACTALVVGILISRMGQRVPEAALDRMVPREAGPGRSPR</sequence>
<accession>A0A838AC95</accession>
<dbReference type="Pfam" id="PF07690">
    <property type="entry name" value="MFS_1"/>
    <property type="match status" value="1"/>
</dbReference>
<comment type="subcellular location">
    <subcellularLocation>
        <location evidence="1">Cell membrane</location>
        <topology evidence="1">Multi-pass membrane protein</topology>
    </subcellularLocation>
</comment>
<dbReference type="GO" id="GO:0005886">
    <property type="term" value="C:plasma membrane"/>
    <property type="evidence" value="ECO:0007669"/>
    <property type="project" value="UniProtKB-SubCell"/>
</dbReference>
<feature type="transmembrane region" description="Helical" evidence="7">
    <location>
        <begin position="142"/>
        <end position="164"/>
    </location>
</feature>
<dbReference type="InterPro" id="IPR011701">
    <property type="entry name" value="MFS"/>
</dbReference>
<dbReference type="InterPro" id="IPR036259">
    <property type="entry name" value="MFS_trans_sf"/>
</dbReference>
<dbReference type="SUPFAM" id="SSF103473">
    <property type="entry name" value="MFS general substrate transporter"/>
    <property type="match status" value="1"/>
</dbReference>
<feature type="transmembrane region" description="Helical" evidence="7">
    <location>
        <begin position="14"/>
        <end position="34"/>
    </location>
</feature>
<dbReference type="PROSITE" id="PS50850">
    <property type="entry name" value="MFS"/>
    <property type="match status" value="1"/>
</dbReference>
<feature type="transmembrane region" description="Helical" evidence="7">
    <location>
        <begin position="308"/>
        <end position="334"/>
    </location>
</feature>
<evidence type="ECO:0000256" key="7">
    <source>
        <dbReference type="SAM" id="Phobius"/>
    </source>
</evidence>
<evidence type="ECO:0000256" key="2">
    <source>
        <dbReference type="ARBA" id="ARBA00008432"/>
    </source>
</evidence>
<dbReference type="EMBL" id="JACCKD010000005">
    <property type="protein sequence ID" value="MBA0126882.1"/>
    <property type="molecule type" value="Genomic_DNA"/>
</dbReference>
<comment type="similarity">
    <text evidence="2">Belongs to the major facilitator superfamily. Nitrate/nitrite porter (TC 2.A.1.8) family.</text>
</comment>
<evidence type="ECO:0000259" key="8">
    <source>
        <dbReference type="PROSITE" id="PS50850"/>
    </source>
</evidence>
<keyword evidence="5" id="KW-0534">Nitrate assimilation</keyword>
<keyword evidence="6 7" id="KW-0472">Membrane</keyword>
<reference evidence="9 10" key="1">
    <citation type="submission" date="2020-07" db="EMBL/GenBank/DDBJ databases">
        <title>Genome of Haloechinothrix sp.</title>
        <authorList>
            <person name="Tang S.-K."/>
            <person name="Yang L."/>
            <person name="Zhu W.-Y."/>
        </authorList>
    </citation>
    <scope>NUCLEOTIDE SEQUENCE [LARGE SCALE GENOMIC DNA]</scope>
    <source>
        <strain evidence="9 10">YIM 98757</strain>
    </source>
</reference>
<dbReference type="GO" id="GO:0042128">
    <property type="term" value="P:nitrate assimilation"/>
    <property type="evidence" value="ECO:0007669"/>
    <property type="project" value="UniProtKB-KW"/>
</dbReference>
<dbReference type="Proteomes" id="UP000582974">
    <property type="component" value="Unassembled WGS sequence"/>
</dbReference>